<dbReference type="OrthoDB" id="4283126at2759"/>
<dbReference type="AlphaFoldDB" id="A0A9W9SUM0"/>
<feature type="region of interest" description="Disordered" evidence="1">
    <location>
        <begin position="100"/>
        <end position="123"/>
    </location>
</feature>
<keyword evidence="3" id="KW-1185">Reference proteome</keyword>
<evidence type="ECO:0000256" key="1">
    <source>
        <dbReference type="SAM" id="MobiDB-lite"/>
    </source>
</evidence>
<reference evidence="2" key="1">
    <citation type="submission" date="2022-12" db="EMBL/GenBank/DDBJ databases">
        <authorList>
            <person name="Petersen C."/>
        </authorList>
    </citation>
    <scope>NUCLEOTIDE SEQUENCE</scope>
    <source>
        <strain evidence="2">IBT 3081</strain>
    </source>
</reference>
<evidence type="ECO:0000313" key="2">
    <source>
        <dbReference type="EMBL" id="KAJ5384712.1"/>
    </source>
</evidence>
<accession>A0A9W9SUM0</accession>
<protein>
    <submittedName>
        <fullName evidence="2">Uncharacterized protein</fullName>
    </submittedName>
</protein>
<proteinExistence type="predicted"/>
<sequence>MDSSEYLRILARLDTRAVRAERAQAKLEQALGDMQATLKHAIEDRDHVSRLADIFYELTQKMGGVIDYLLKERGAKEPGHEPESTHVMLDVLLKQLEIQESNTSGGNVGDSEIDGTKAAEQGS</sequence>
<gene>
    <name evidence="2" type="ORF">N7517_002623</name>
</gene>
<organism evidence="2 3">
    <name type="scientific">Penicillium concentricum</name>
    <dbReference type="NCBI Taxonomy" id="293559"/>
    <lineage>
        <taxon>Eukaryota</taxon>
        <taxon>Fungi</taxon>
        <taxon>Dikarya</taxon>
        <taxon>Ascomycota</taxon>
        <taxon>Pezizomycotina</taxon>
        <taxon>Eurotiomycetes</taxon>
        <taxon>Eurotiomycetidae</taxon>
        <taxon>Eurotiales</taxon>
        <taxon>Aspergillaceae</taxon>
        <taxon>Penicillium</taxon>
    </lineage>
</organism>
<dbReference type="Proteomes" id="UP001147752">
    <property type="component" value="Unassembled WGS sequence"/>
</dbReference>
<reference evidence="2" key="2">
    <citation type="journal article" date="2023" name="IMA Fungus">
        <title>Comparative genomic study of the Penicillium genus elucidates a diverse pangenome and 15 lateral gene transfer events.</title>
        <authorList>
            <person name="Petersen C."/>
            <person name="Sorensen T."/>
            <person name="Nielsen M.R."/>
            <person name="Sondergaard T.E."/>
            <person name="Sorensen J.L."/>
            <person name="Fitzpatrick D.A."/>
            <person name="Frisvad J.C."/>
            <person name="Nielsen K.L."/>
        </authorList>
    </citation>
    <scope>NUCLEOTIDE SEQUENCE</scope>
    <source>
        <strain evidence="2">IBT 3081</strain>
    </source>
</reference>
<dbReference type="GeneID" id="81459536"/>
<comment type="caution">
    <text evidence="2">The sequence shown here is derived from an EMBL/GenBank/DDBJ whole genome shotgun (WGS) entry which is preliminary data.</text>
</comment>
<evidence type="ECO:0000313" key="3">
    <source>
        <dbReference type="Proteomes" id="UP001147752"/>
    </source>
</evidence>
<dbReference type="EMBL" id="JAPZBT010000001">
    <property type="protein sequence ID" value="KAJ5384712.1"/>
    <property type="molecule type" value="Genomic_DNA"/>
</dbReference>
<name>A0A9W9SUM0_9EURO</name>
<dbReference type="RefSeq" id="XP_056584488.1">
    <property type="nucleotide sequence ID" value="XM_056720353.1"/>
</dbReference>